<dbReference type="InterPro" id="IPR004846">
    <property type="entry name" value="T2SS/T3SS_dom"/>
</dbReference>
<evidence type="ECO:0000259" key="4">
    <source>
        <dbReference type="Pfam" id="PF13629"/>
    </source>
</evidence>
<evidence type="ECO:0000256" key="1">
    <source>
        <dbReference type="RuleBase" id="RU004003"/>
    </source>
</evidence>
<dbReference type="InterPro" id="IPR032789">
    <property type="entry name" value="T2SS-T3SS_pil_N"/>
</dbReference>
<dbReference type="PANTHER" id="PTHR30332:SF17">
    <property type="entry name" value="TYPE IV PILIATION SYSTEM PROTEIN DR_0774-RELATED"/>
    <property type="match status" value="1"/>
</dbReference>
<evidence type="ECO:0000256" key="2">
    <source>
        <dbReference type="SAM" id="SignalP"/>
    </source>
</evidence>
<dbReference type="Pfam" id="PF13629">
    <property type="entry name" value="T2SS-T3SS_pil_N"/>
    <property type="match status" value="1"/>
</dbReference>
<dbReference type="GO" id="GO:0009306">
    <property type="term" value="P:protein secretion"/>
    <property type="evidence" value="ECO:0007669"/>
    <property type="project" value="InterPro"/>
</dbReference>
<evidence type="ECO:0000259" key="3">
    <source>
        <dbReference type="Pfam" id="PF00263"/>
    </source>
</evidence>
<dbReference type="Proteomes" id="UP000316304">
    <property type="component" value="Unassembled WGS sequence"/>
</dbReference>
<protein>
    <submittedName>
        <fullName evidence="5">Type II secretion system protein D</fullName>
    </submittedName>
</protein>
<dbReference type="EMBL" id="SJPT01000004">
    <property type="protein sequence ID" value="TWU23150.1"/>
    <property type="molecule type" value="Genomic_DNA"/>
</dbReference>
<dbReference type="OrthoDB" id="9779724at2"/>
<evidence type="ECO:0000313" key="6">
    <source>
        <dbReference type="Proteomes" id="UP000316304"/>
    </source>
</evidence>
<dbReference type="RefSeq" id="WP_146594921.1">
    <property type="nucleotide sequence ID" value="NZ_SJPT01000004.1"/>
</dbReference>
<comment type="caution">
    <text evidence="5">The sequence shown here is derived from an EMBL/GenBank/DDBJ whole genome shotgun (WGS) entry which is preliminary data.</text>
</comment>
<feature type="domain" description="Pilus formation protein N-terminal" evidence="4">
    <location>
        <begin position="54"/>
        <end position="120"/>
    </location>
</feature>
<accession>A0A5C6CEW1</accession>
<evidence type="ECO:0000313" key="5">
    <source>
        <dbReference type="EMBL" id="TWU23150.1"/>
    </source>
</evidence>
<proteinExistence type="inferred from homology"/>
<feature type="chain" id="PRO_5023014077" evidence="2">
    <location>
        <begin position="32"/>
        <end position="524"/>
    </location>
</feature>
<dbReference type="InterPro" id="IPR050810">
    <property type="entry name" value="Bact_Secretion_Sys_Channel"/>
</dbReference>
<dbReference type="InterPro" id="IPR001775">
    <property type="entry name" value="GspD/PilQ"/>
</dbReference>
<sequence length="524" mass="56464" precursor="true">MKMNCRTTKSTASLMLLIGLVFTAPMTAAKAESPVRLTSNQSTASHSVSQTVERFEMLVKSSRILTLEDRIPKFQVHNEEVIGATPVSQNQIQIFAKIPGSTQLNLWDTNDKLYTVDVTVIADAREVEGILSSQLPFASLKVIPINENAIISGTVTSVDDVDRAVAIVEQFYSTVVNNIKVVGVQQVLLHTKIMEISRTKFRDLGIDLALLNSGNLFINAPGGLLNASTSTVSGVQQVSGQANASVLTGDFSALVKALRQDDLVKLLAEPTVVATHGRPARFIVGGKVPYIVPSGNGAVSVQYEEYGTSVDFLPFVVGPGRIRLEVRPEVSEVDPARSIINESTRVFAFTHRYVETAVELQAGQTFALAGLLQTRTESTRRATPFFGELPYIGTFFRRVEERRNDIELLVTVTPEVVAAVDPHEAPRGGPGLNSDSPNDCELYFKGFLEVPNLKGDHCEPGAEGFIDGRGFGGNAAFGPTYHGGNGNRFDQEILRGPALPEGSVVPGDYPTVIGDGVTVVAPQN</sequence>
<name>A0A5C6CEW1_9BACT</name>
<keyword evidence="2" id="KW-0732">Signal</keyword>
<feature type="domain" description="Type II/III secretion system secretin-like" evidence="3">
    <location>
        <begin position="257"/>
        <end position="417"/>
    </location>
</feature>
<feature type="signal peptide" evidence="2">
    <location>
        <begin position="1"/>
        <end position="31"/>
    </location>
</feature>
<gene>
    <name evidence="5" type="primary">outD</name>
    <name evidence="5" type="ORF">Pla52o_26850</name>
</gene>
<organism evidence="5 6">
    <name type="scientific">Novipirellula galeiformis</name>
    <dbReference type="NCBI Taxonomy" id="2528004"/>
    <lineage>
        <taxon>Bacteria</taxon>
        <taxon>Pseudomonadati</taxon>
        <taxon>Planctomycetota</taxon>
        <taxon>Planctomycetia</taxon>
        <taxon>Pirellulales</taxon>
        <taxon>Pirellulaceae</taxon>
        <taxon>Novipirellula</taxon>
    </lineage>
</organism>
<reference evidence="5 6" key="1">
    <citation type="submission" date="2019-02" db="EMBL/GenBank/DDBJ databases">
        <title>Deep-cultivation of Planctomycetes and their phenomic and genomic characterization uncovers novel biology.</title>
        <authorList>
            <person name="Wiegand S."/>
            <person name="Jogler M."/>
            <person name="Boedeker C."/>
            <person name="Pinto D."/>
            <person name="Vollmers J."/>
            <person name="Rivas-Marin E."/>
            <person name="Kohn T."/>
            <person name="Peeters S.H."/>
            <person name="Heuer A."/>
            <person name="Rast P."/>
            <person name="Oberbeckmann S."/>
            <person name="Bunk B."/>
            <person name="Jeske O."/>
            <person name="Meyerdierks A."/>
            <person name="Storesund J.E."/>
            <person name="Kallscheuer N."/>
            <person name="Luecker S."/>
            <person name="Lage O.M."/>
            <person name="Pohl T."/>
            <person name="Merkel B.J."/>
            <person name="Hornburger P."/>
            <person name="Mueller R.-W."/>
            <person name="Bruemmer F."/>
            <person name="Labrenz M."/>
            <person name="Spormann A.M."/>
            <person name="Op Den Camp H."/>
            <person name="Overmann J."/>
            <person name="Amann R."/>
            <person name="Jetten M.S.M."/>
            <person name="Mascher T."/>
            <person name="Medema M.H."/>
            <person name="Devos D.P."/>
            <person name="Kaster A.-K."/>
            <person name="Ovreas L."/>
            <person name="Rohde M."/>
            <person name="Galperin M.Y."/>
            <person name="Jogler C."/>
        </authorList>
    </citation>
    <scope>NUCLEOTIDE SEQUENCE [LARGE SCALE GENOMIC DNA]</scope>
    <source>
        <strain evidence="5 6">Pla52o</strain>
    </source>
</reference>
<comment type="similarity">
    <text evidence="1">Belongs to the bacterial secretin family.</text>
</comment>
<keyword evidence="6" id="KW-1185">Reference proteome</keyword>
<dbReference type="GO" id="GO:0015627">
    <property type="term" value="C:type II protein secretion system complex"/>
    <property type="evidence" value="ECO:0007669"/>
    <property type="project" value="TreeGrafter"/>
</dbReference>
<dbReference type="PANTHER" id="PTHR30332">
    <property type="entry name" value="PROBABLE GENERAL SECRETION PATHWAY PROTEIN D"/>
    <property type="match status" value="1"/>
</dbReference>
<dbReference type="Pfam" id="PF00263">
    <property type="entry name" value="Secretin"/>
    <property type="match status" value="1"/>
</dbReference>
<dbReference type="PRINTS" id="PR00811">
    <property type="entry name" value="BCTERIALGSPD"/>
</dbReference>
<dbReference type="AlphaFoldDB" id="A0A5C6CEW1"/>